<dbReference type="InterPro" id="IPR012337">
    <property type="entry name" value="RNaseH-like_sf"/>
</dbReference>
<dbReference type="VEuPathDB" id="VectorBase:HLOH_061554"/>
<reference evidence="6 7" key="1">
    <citation type="journal article" date="2020" name="Cell">
        <title>Large-Scale Comparative Analyses of Tick Genomes Elucidate Their Genetic Diversity and Vector Capacities.</title>
        <authorList>
            <consortium name="Tick Genome and Microbiome Consortium (TIGMIC)"/>
            <person name="Jia N."/>
            <person name="Wang J."/>
            <person name="Shi W."/>
            <person name="Du L."/>
            <person name="Sun Y."/>
            <person name="Zhan W."/>
            <person name="Jiang J.F."/>
            <person name="Wang Q."/>
            <person name="Zhang B."/>
            <person name="Ji P."/>
            <person name="Bell-Sakyi L."/>
            <person name="Cui X.M."/>
            <person name="Yuan T.T."/>
            <person name="Jiang B.G."/>
            <person name="Yang W.F."/>
            <person name="Lam T.T."/>
            <person name="Chang Q.C."/>
            <person name="Ding S.J."/>
            <person name="Wang X.J."/>
            <person name="Zhu J.G."/>
            <person name="Ruan X.D."/>
            <person name="Zhao L."/>
            <person name="Wei J.T."/>
            <person name="Ye R.Z."/>
            <person name="Que T.C."/>
            <person name="Du C.H."/>
            <person name="Zhou Y.H."/>
            <person name="Cheng J.X."/>
            <person name="Dai P.F."/>
            <person name="Guo W.B."/>
            <person name="Han X.H."/>
            <person name="Huang E.J."/>
            <person name="Li L.F."/>
            <person name="Wei W."/>
            <person name="Gao Y.C."/>
            <person name="Liu J.Z."/>
            <person name="Shao H.Z."/>
            <person name="Wang X."/>
            <person name="Wang C.C."/>
            <person name="Yang T.C."/>
            <person name="Huo Q.B."/>
            <person name="Li W."/>
            <person name="Chen H.Y."/>
            <person name="Chen S.E."/>
            <person name="Zhou L.G."/>
            <person name="Ni X.B."/>
            <person name="Tian J.H."/>
            <person name="Sheng Y."/>
            <person name="Liu T."/>
            <person name="Pan Y.S."/>
            <person name="Xia L.Y."/>
            <person name="Li J."/>
            <person name="Zhao F."/>
            <person name="Cao W.C."/>
        </authorList>
    </citation>
    <scope>NUCLEOTIDE SEQUENCE [LARGE SCALE GENOMIC DNA]</scope>
    <source>
        <strain evidence="6">HaeL-2018</strain>
    </source>
</reference>
<comment type="caution">
    <text evidence="6">The sequence shown here is derived from an EMBL/GenBank/DDBJ whole genome shotgun (WGS) entry which is preliminary data.</text>
</comment>
<dbReference type="EMBL" id="JABSTR010001794">
    <property type="protein sequence ID" value="KAH9384208.1"/>
    <property type="molecule type" value="Genomic_DNA"/>
</dbReference>
<proteinExistence type="inferred from homology"/>
<evidence type="ECO:0000313" key="6">
    <source>
        <dbReference type="EMBL" id="KAH9384208.1"/>
    </source>
</evidence>
<keyword evidence="5" id="KW-0539">Nucleus</keyword>
<dbReference type="GO" id="GO:0005634">
    <property type="term" value="C:nucleus"/>
    <property type="evidence" value="ECO:0007669"/>
    <property type="project" value="UniProtKB-SubCell"/>
</dbReference>
<keyword evidence="4" id="KW-0378">Hydrolase</keyword>
<dbReference type="Gene3D" id="3.30.420.10">
    <property type="entry name" value="Ribonuclease H-like superfamily/Ribonuclease H"/>
    <property type="match status" value="1"/>
</dbReference>
<organism evidence="6 7">
    <name type="scientific">Haemaphysalis longicornis</name>
    <name type="common">Bush tick</name>
    <dbReference type="NCBI Taxonomy" id="44386"/>
    <lineage>
        <taxon>Eukaryota</taxon>
        <taxon>Metazoa</taxon>
        <taxon>Ecdysozoa</taxon>
        <taxon>Arthropoda</taxon>
        <taxon>Chelicerata</taxon>
        <taxon>Arachnida</taxon>
        <taxon>Acari</taxon>
        <taxon>Parasitiformes</taxon>
        <taxon>Ixodida</taxon>
        <taxon>Ixodoidea</taxon>
        <taxon>Ixodidae</taxon>
        <taxon>Haemaphysalinae</taxon>
        <taxon>Haemaphysalis</taxon>
    </lineage>
</organism>
<dbReference type="InterPro" id="IPR036397">
    <property type="entry name" value="RNaseH_sf"/>
</dbReference>
<comment type="similarity">
    <text evidence="2">Belongs to the REXO1/REXO3 family.</text>
</comment>
<sequence>MVQKQVEEKKRDIKLLCPNPCLMTTSEGHRDTVAEPSPARRCRHQGRLPESSGMRLVFACTEACEPPPRKRRVAAAARGILVPKNVLPLRLHLIFFITPEGEYYACILRARRRCGGVLSCCGPSVQKPGCQPSEYHCFRIGRLVLTKVSVASWRITTSYEAYVRPSSPILDYNTAFLRITAELLRNGETTLQDLATAMLCPLSACAVQVGNGLENDLRVLRLLLDTAVDTAAVFPRDRSLSLRRPLRSLVGAYLKHYDARHTSAVSVACA</sequence>
<accession>A0A9J6HBH7</accession>
<evidence type="ECO:0000256" key="2">
    <source>
        <dbReference type="ARBA" id="ARBA00006357"/>
    </source>
</evidence>
<evidence type="ECO:0000256" key="3">
    <source>
        <dbReference type="ARBA" id="ARBA00022722"/>
    </source>
</evidence>
<dbReference type="PANTHER" id="PTHR12801">
    <property type="entry name" value="RNA EXONUCLEASE REXO1 / RECO3 FAMILY MEMBER-RELATED"/>
    <property type="match status" value="1"/>
</dbReference>
<dbReference type="SUPFAM" id="SSF53098">
    <property type="entry name" value="Ribonuclease H-like"/>
    <property type="match status" value="1"/>
</dbReference>
<evidence type="ECO:0000313" key="7">
    <source>
        <dbReference type="Proteomes" id="UP000821853"/>
    </source>
</evidence>
<keyword evidence="3" id="KW-0540">Nuclease</keyword>
<protein>
    <submittedName>
        <fullName evidence="6">Uncharacterized protein</fullName>
    </submittedName>
</protein>
<gene>
    <name evidence="6" type="ORF">HPB48_026201</name>
</gene>
<dbReference type="GO" id="GO:0003676">
    <property type="term" value="F:nucleic acid binding"/>
    <property type="evidence" value="ECO:0007669"/>
    <property type="project" value="InterPro"/>
</dbReference>
<keyword evidence="7" id="KW-1185">Reference proteome</keyword>
<dbReference type="GO" id="GO:0004527">
    <property type="term" value="F:exonuclease activity"/>
    <property type="evidence" value="ECO:0007669"/>
    <property type="project" value="InterPro"/>
</dbReference>
<name>A0A9J6HBH7_HAELO</name>
<dbReference type="AlphaFoldDB" id="A0A9J6HBH7"/>
<dbReference type="PANTHER" id="PTHR12801:SF115">
    <property type="entry name" value="FI18136P1-RELATED"/>
    <property type="match status" value="1"/>
</dbReference>
<evidence type="ECO:0000256" key="5">
    <source>
        <dbReference type="ARBA" id="ARBA00023242"/>
    </source>
</evidence>
<evidence type="ECO:0000256" key="1">
    <source>
        <dbReference type="ARBA" id="ARBA00004123"/>
    </source>
</evidence>
<dbReference type="OrthoDB" id="6482108at2759"/>
<dbReference type="Proteomes" id="UP000821853">
    <property type="component" value="Unassembled WGS sequence"/>
</dbReference>
<dbReference type="InterPro" id="IPR047021">
    <property type="entry name" value="REXO1/3/4-like"/>
</dbReference>
<comment type="subcellular location">
    <subcellularLocation>
        <location evidence="1">Nucleus</location>
    </subcellularLocation>
</comment>
<evidence type="ECO:0000256" key="4">
    <source>
        <dbReference type="ARBA" id="ARBA00022801"/>
    </source>
</evidence>